<reference evidence="9" key="1">
    <citation type="submission" date="2018-10" db="EMBL/GenBank/DDBJ databases">
        <title>Transcriptome assembly of Aceria tosichella (Wheat curl mite) Type 2.</title>
        <authorList>
            <person name="Scully E.D."/>
            <person name="Geib S.M."/>
            <person name="Palmer N.A."/>
            <person name="Gupta A.K."/>
            <person name="Sarath G."/>
            <person name="Tatineni S."/>
        </authorList>
    </citation>
    <scope>NUCLEOTIDE SEQUENCE</scope>
    <source>
        <strain evidence="9">LincolnNE</strain>
    </source>
</reference>
<dbReference type="NCBIfam" id="TIGR00321">
    <property type="entry name" value="dhys"/>
    <property type="match status" value="1"/>
</dbReference>
<name>A0A6G1SKR6_9ACAR</name>
<protein>
    <recommendedName>
        <fullName evidence="5">deoxyhypusine synthase</fullName>
        <ecNumber evidence="5">2.5.1.46</ecNumber>
    </recommendedName>
</protein>
<accession>A0A6G1SKR6</accession>
<dbReference type="GO" id="GO:0034038">
    <property type="term" value="F:deoxyhypusine synthase activity"/>
    <property type="evidence" value="ECO:0007669"/>
    <property type="project" value="UniProtKB-EC"/>
</dbReference>
<dbReference type="PANTHER" id="PTHR11703:SF0">
    <property type="entry name" value="DEOXYHYPUSINE SYNTHASE"/>
    <property type="match status" value="1"/>
</dbReference>
<gene>
    <name evidence="9" type="ORF">g.19988</name>
</gene>
<dbReference type="Gene3D" id="3.40.910.10">
    <property type="entry name" value="Deoxyhypusine synthase"/>
    <property type="match status" value="1"/>
</dbReference>
<dbReference type="AlphaFoldDB" id="A0A6G1SKR6"/>
<organism evidence="9">
    <name type="scientific">Aceria tosichella</name>
    <name type="common">wheat curl mite</name>
    <dbReference type="NCBI Taxonomy" id="561515"/>
    <lineage>
        <taxon>Eukaryota</taxon>
        <taxon>Metazoa</taxon>
        <taxon>Ecdysozoa</taxon>
        <taxon>Arthropoda</taxon>
        <taxon>Chelicerata</taxon>
        <taxon>Arachnida</taxon>
        <taxon>Acari</taxon>
        <taxon>Acariformes</taxon>
        <taxon>Trombidiformes</taxon>
        <taxon>Prostigmata</taxon>
        <taxon>Eupodina</taxon>
        <taxon>Eriophyoidea</taxon>
        <taxon>Eriophyidae</taxon>
        <taxon>Eriophyinae</taxon>
        <taxon>Aceriini</taxon>
        <taxon>Aceria</taxon>
    </lineage>
</organism>
<dbReference type="InterPro" id="IPR029035">
    <property type="entry name" value="DHS-like_NAD/FAD-binding_dom"/>
</dbReference>
<dbReference type="GO" id="GO:0005737">
    <property type="term" value="C:cytoplasm"/>
    <property type="evidence" value="ECO:0007669"/>
    <property type="project" value="TreeGrafter"/>
</dbReference>
<keyword evidence="7" id="KW-0520">NAD</keyword>
<evidence type="ECO:0000256" key="5">
    <source>
        <dbReference type="ARBA" id="ARBA00012683"/>
    </source>
</evidence>
<evidence type="ECO:0000256" key="2">
    <source>
        <dbReference type="ARBA" id="ARBA00001911"/>
    </source>
</evidence>
<dbReference type="InterPro" id="IPR002773">
    <property type="entry name" value="Deoxyhypusine_synthase"/>
</dbReference>
<dbReference type="SUPFAM" id="SSF52467">
    <property type="entry name" value="DHS-like NAD/FAD-binding domain"/>
    <property type="match status" value="1"/>
</dbReference>
<dbReference type="EC" id="2.5.1.46" evidence="5"/>
<evidence type="ECO:0000313" key="9">
    <source>
        <dbReference type="EMBL" id="MDE50552.1"/>
    </source>
</evidence>
<evidence type="ECO:0000256" key="1">
    <source>
        <dbReference type="ARBA" id="ARBA00000952"/>
    </source>
</evidence>
<evidence type="ECO:0000256" key="7">
    <source>
        <dbReference type="ARBA" id="ARBA00023027"/>
    </source>
</evidence>
<keyword evidence="8" id="KW-0386">Hypusine biosynthesis</keyword>
<proteinExistence type="inferred from homology"/>
<sequence length="365" mass="40539">MSDQKPTSADSVLKPSLRSYCDNLTPVRGYNFEDESGQPKLDLAELLASFGRTGFQATQLSRAIDIVNKMLRDRTAPFIPNTMIEDEFIRPKKALTIFLAYTSNMISSGIRENICFLVKHKMVDCIVTTAGGVEEDLIKCLKHDEQSARTYVGDFRLSGSRLRENGINRIGNLLVPNDNYCRFEEWVMPILDNVLKEQSEEIKWTPSKLIERLGHEINHPDSVCYWAAKNKIPIFCPALTDGSLGDMLDFHTFKSPGLILDIVADIKRINTLARNTANSKTGVIVLGGGVAKHHTMNANLMRGGADYTVYINTSSEFDGSDSGAEPDEAVSWGKVRPEAQSAKVTCDATIAFPLLVAQTFFNHLK</sequence>
<comment type="cofactor">
    <cofactor evidence="2">
        <name>NAD(+)</name>
        <dbReference type="ChEBI" id="CHEBI:57540"/>
    </cofactor>
</comment>
<keyword evidence="6" id="KW-0808">Transferase</keyword>
<comment type="similarity">
    <text evidence="4">Belongs to the deoxyhypusine synthase family.</text>
</comment>
<dbReference type="FunFam" id="3.40.910.10:FF:000001">
    <property type="entry name" value="Probable deoxyhypusine synthase"/>
    <property type="match status" value="1"/>
</dbReference>
<evidence type="ECO:0000256" key="8">
    <source>
        <dbReference type="ARBA" id="ARBA00023256"/>
    </source>
</evidence>
<dbReference type="PANTHER" id="PTHR11703">
    <property type="entry name" value="DEOXYHYPUSINE SYNTHASE"/>
    <property type="match status" value="1"/>
</dbReference>
<dbReference type="Pfam" id="PF01916">
    <property type="entry name" value="DS"/>
    <property type="match status" value="1"/>
</dbReference>
<evidence type="ECO:0000256" key="3">
    <source>
        <dbReference type="ARBA" id="ARBA00005041"/>
    </source>
</evidence>
<comment type="catalytic activity">
    <reaction evidence="1">
        <text>[eIF5A protein]-L-lysine + spermidine = [eIF5A protein]-deoxyhypusine + propane-1,3-diamine</text>
        <dbReference type="Rhea" id="RHEA:33299"/>
        <dbReference type="Rhea" id="RHEA-COMP:10143"/>
        <dbReference type="Rhea" id="RHEA-COMP:10144"/>
        <dbReference type="ChEBI" id="CHEBI:29969"/>
        <dbReference type="ChEBI" id="CHEBI:57484"/>
        <dbReference type="ChEBI" id="CHEBI:57834"/>
        <dbReference type="ChEBI" id="CHEBI:82657"/>
        <dbReference type="EC" id="2.5.1.46"/>
    </reaction>
</comment>
<evidence type="ECO:0000256" key="6">
    <source>
        <dbReference type="ARBA" id="ARBA00022679"/>
    </source>
</evidence>
<dbReference type="InterPro" id="IPR036982">
    <property type="entry name" value="Deoxyhypusine_synthase_sf"/>
</dbReference>
<dbReference type="EMBL" id="GGYP01005781">
    <property type="protein sequence ID" value="MDE50552.1"/>
    <property type="molecule type" value="Transcribed_RNA"/>
</dbReference>
<evidence type="ECO:0000256" key="4">
    <source>
        <dbReference type="ARBA" id="ARBA00009892"/>
    </source>
</evidence>
<comment type="pathway">
    <text evidence="3">Protein modification; eIF5A hypusination.</text>
</comment>